<dbReference type="Proteomes" id="UP000771797">
    <property type="component" value="Unassembled WGS sequence"/>
</dbReference>
<name>A0ABQ6Y9F1_9GAMM</name>
<dbReference type="PANTHER" id="PTHR33376:SF15">
    <property type="entry name" value="BLL6794 PROTEIN"/>
    <property type="match status" value="1"/>
</dbReference>
<feature type="chain" id="PRO_5046614605" description="TRAP-type C4-dicarboxylate transport system, substrate-binding protein" evidence="2">
    <location>
        <begin position="23"/>
        <end position="338"/>
    </location>
</feature>
<dbReference type="Gene3D" id="3.40.190.170">
    <property type="entry name" value="Bacterial extracellular solute-binding protein, family 7"/>
    <property type="match status" value="1"/>
</dbReference>
<feature type="signal peptide" evidence="2">
    <location>
        <begin position="1"/>
        <end position="22"/>
    </location>
</feature>
<dbReference type="Pfam" id="PF03480">
    <property type="entry name" value="DctP"/>
    <property type="match status" value="1"/>
</dbReference>
<dbReference type="InterPro" id="IPR018389">
    <property type="entry name" value="DctP_fam"/>
</dbReference>
<evidence type="ECO:0000256" key="1">
    <source>
        <dbReference type="ARBA" id="ARBA00022729"/>
    </source>
</evidence>
<dbReference type="EMBL" id="AQPF01000012">
    <property type="protein sequence ID" value="KAF0805909.1"/>
    <property type="molecule type" value="Genomic_DNA"/>
</dbReference>
<keyword evidence="4" id="KW-1185">Reference proteome</keyword>
<dbReference type="CDD" id="cd13601">
    <property type="entry name" value="PBP2_TRAP_DctP1_3_4_like"/>
    <property type="match status" value="1"/>
</dbReference>
<evidence type="ECO:0008006" key="5">
    <source>
        <dbReference type="Google" id="ProtNLM"/>
    </source>
</evidence>
<evidence type="ECO:0000256" key="2">
    <source>
        <dbReference type="SAM" id="SignalP"/>
    </source>
</evidence>
<evidence type="ECO:0000313" key="3">
    <source>
        <dbReference type="EMBL" id="KAF0805909.1"/>
    </source>
</evidence>
<keyword evidence="1 2" id="KW-0732">Signal</keyword>
<comment type="caution">
    <text evidence="3">The sequence shown here is derived from an EMBL/GenBank/DDBJ whole genome shotgun (WGS) entry which is preliminary data.</text>
</comment>
<protein>
    <recommendedName>
        <fullName evidence="5">TRAP-type C4-dicarboxylate transport system, substrate-binding protein</fullName>
    </recommendedName>
</protein>
<evidence type="ECO:0000313" key="4">
    <source>
        <dbReference type="Proteomes" id="UP000771797"/>
    </source>
</evidence>
<sequence>MRKQVPLWGLMLTLLSAPWAQARDMTLADSFPLDHYLSKEGTVYWMNRVTELTGGDLAFQHYPAEQIAKASEIMRRVQDGVVDVGYVGIGYVSDRMPLNGATMLPGVVRDSTRASQAYWSELKDPDSVYRKEFEKNGLVPVFAVLLPPYQVVLNKPAIDSTSDFKGLNLRSSGSLDLAVQALGASPVSMAAPDIYLALQRGTLDGTLLPVTSITPYRVDEVTSSVSTNGAFGSFAITVAMNAERYEALDDARKHAIRQAGDETVRHLSEYEAEAVSQLLTQFKDQGIQVYAFSDPTLKTIEQRLDGVREQWARRMEKRGLDGQQALQAMEHALEQTGR</sequence>
<dbReference type="NCBIfam" id="NF037995">
    <property type="entry name" value="TRAP_S1"/>
    <property type="match status" value="1"/>
</dbReference>
<accession>A0ABQ6Y9F1</accession>
<gene>
    <name evidence="3" type="ORF">A6D6_01965</name>
</gene>
<reference evidence="3 4" key="1">
    <citation type="submission" date="2012-09" db="EMBL/GenBank/DDBJ databases">
        <title>Genome Sequence of alkane-degrading Bacterium Alcanivorax sp. 6-D-6.</title>
        <authorList>
            <person name="Lai Q."/>
            <person name="Shao Z."/>
        </authorList>
    </citation>
    <scope>NUCLEOTIDE SEQUENCE [LARGE SCALE GENOMIC DNA]</scope>
    <source>
        <strain evidence="3 4">6-D-6</strain>
    </source>
</reference>
<proteinExistence type="predicted"/>
<organism evidence="3 4">
    <name type="scientific">Alcanivorax xiamenensis</name>
    <dbReference type="NCBI Taxonomy" id="1177156"/>
    <lineage>
        <taxon>Bacteria</taxon>
        <taxon>Pseudomonadati</taxon>
        <taxon>Pseudomonadota</taxon>
        <taxon>Gammaproteobacteria</taxon>
        <taxon>Oceanospirillales</taxon>
        <taxon>Alcanivoracaceae</taxon>
        <taxon>Alcanivorax</taxon>
    </lineage>
</organism>
<dbReference type="PANTHER" id="PTHR33376">
    <property type="match status" value="1"/>
</dbReference>
<dbReference type="InterPro" id="IPR038404">
    <property type="entry name" value="TRAP_DctP_sf"/>
</dbReference>